<dbReference type="EMBL" id="CP126116">
    <property type="protein sequence ID" value="WHZ60122.1"/>
    <property type="molecule type" value="Genomic_DNA"/>
</dbReference>
<organism evidence="1 2">
    <name type="scientific">Metabacillus hrfriensis</name>
    <dbReference type="NCBI Taxonomy" id="3048891"/>
    <lineage>
        <taxon>Bacteria</taxon>
        <taxon>Bacillati</taxon>
        <taxon>Bacillota</taxon>
        <taxon>Bacilli</taxon>
        <taxon>Bacillales</taxon>
        <taxon>Bacillaceae</taxon>
        <taxon>Metabacillus</taxon>
    </lineage>
</organism>
<protein>
    <submittedName>
        <fullName evidence="1">DUF2521 family protein</fullName>
    </submittedName>
</protein>
<evidence type="ECO:0000313" key="2">
    <source>
        <dbReference type="Proteomes" id="UP001226091"/>
    </source>
</evidence>
<proteinExistence type="predicted"/>
<sequence length="147" mass="17402">MENITSLSDKRREKQINYERSILKDLTLTQLKTKAYECFGVFMHSGKFDYSAIEDGCIDFSIEAYLLGASYSRFGFFGETMQTVNARSRREEKLLVDQLFDYMLIWGNPGENDFKNESIYYACEFLIHLWWSEGFEKGEKRLKLRLH</sequence>
<evidence type="ECO:0000313" key="1">
    <source>
        <dbReference type="EMBL" id="WHZ60122.1"/>
    </source>
</evidence>
<gene>
    <name evidence="1" type="ORF">QLQ22_00925</name>
</gene>
<dbReference type="Proteomes" id="UP001226091">
    <property type="component" value="Chromosome"/>
</dbReference>
<name>A0ACD4RIU2_9BACI</name>
<reference evidence="2" key="1">
    <citation type="journal article" date="2025" name="Aquaculture">
        <title>Assessment of the bioflocculant production and safety properties of Metabacillus hrfriensis sp. nov. based on phenotypic and whole-genome sequencing analysis.</title>
        <authorList>
            <person name="Zhang R."/>
            <person name="Zhao Z."/>
            <person name="Luo L."/>
            <person name="Wang S."/>
            <person name="Guo K."/>
            <person name="Xu W."/>
        </authorList>
    </citation>
    <scope>NUCLEOTIDE SEQUENCE [LARGE SCALE GENOMIC DNA]</scope>
    <source>
        <strain evidence="2">CT-WN-B3</strain>
    </source>
</reference>
<keyword evidence="2" id="KW-1185">Reference proteome</keyword>
<accession>A0ACD4RIU2</accession>